<feature type="signal peptide" evidence="2">
    <location>
        <begin position="1"/>
        <end position="22"/>
    </location>
</feature>
<name>A0ABP8I492_9BURK</name>
<keyword evidence="4" id="KW-1185">Reference proteome</keyword>
<gene>
    <name evidence="3" type="primary">dctP</name>
    <name evidence="3" type="ORF">GCM10023165_38800</name>
</gene>
<evidence type="ECO:0000313" key="3">
    <source>
        <dbReference type="EMBL" id="GAA4351002.1"/>
    </source>
</evidence>
<proteinExistence type="predicted"/>
<dbReference type="Pfam" id="PF03480">
    <property type="entry name" value="DctP"/>
    <property type="match status" value="1"/>
</dbReference>
<dbReference type="Gene3D" id="3.40.190.10">
    <property type="entry name" value="Periplasmic binding protein-like II"/>
    <property type="match status" value="1"/>
</dbReference>
<dbReference type="InterPro" id="IPR018389">
    <property type="entry name" value="DctP_fam"/>
</dbReference>
<sequence length="363" mass="39371">MQRRSLLAGAALAATVSAPALAQAQPTIRWRMPSSFPKSLDTVFGGATAIGDIVRKLTDGRFTITPFAAGELMPPLAVLDGVQNRSVECGHTAGFYYVGKEPALAFDTGIPFGMTPRQHQAWMIHGGGLQMMREIYDRFDAVQIPCGNTGAQMGGWLRKEIKRVEDFQGLRMRVPGLLGRVYAKLGATPLQLAAADVYPALEKGTLDAVEFVGPYDDEKLGLAKVARYYYGPGVMELGASLCFIANKKAWAELPDSYRAALEAACAQAGAEMLAKYDVGNVPALKRLVGSGARLGYWSKPIMEAMHKATQEVLKEEAAANPLFAKVHDKWREFLDEQLVWAAVNDGAAEQFMLGTRRSASVAR</sequence>
<dbReference type="InterPro" id="IPR038404">
    <property type="entry name" value="TRAP_DctP_sf"/>
</dbReference>
<evidence type="ECO:0000256" key="1">
    <source>
        <dbReference type="ARBA" id="ARBA00022729"/>
    </source>
</evidence>
<protein>
    <submittedName>
        <fullName evidence="3">TRAP transporter substrate-binding protein DctP</fullName>
    </submittedName>
</protein>
<dbReference type="Proteomes" id="UP001500975">
    <property type="component" value="Unassembled WGS sequence"/>
</dbReference>
<dbReference type="PIRSF" id="PIRSF039026">
    <property type="entry name" value="SiaP"/>
    <property type="match status" value="1"/>
</dbReference>
<dbReference type="EMBL" id="BAABGJ010000073">
    <property type="protein sequence ID" value="GAA4351002.1"/>
    <property type="molecule type" value="Genomic_DNA"/>
</dbReference>
<organism evidence="3 4">
    <name type="scientific">Variovorax defluvii</name>
    <dbReference type="NCBI Taxonomy" id="913761"/>
    <lineage>
        <taxon>Bacteria</taxon>
        <taxon>Pseudomonadati</taxon>
        <taxon>Pseudomonadota</taxon>
        <taxon>Betaproteobacteria</taxon>
        <taxon>Burkholderiales</taxon>
        <taxon>Comamonadaceae</taxon>
        <taxon>Variovorax</taxon>
    </lineage>
</organism>
<dbReference type="PANTHER" id="PTHR33376:SF5">
    <property type="entry name" value="EXTRACYTOPLASMIC SOLUTE RECEPTOR PROTEIN"/>
    <property type="match status" value="1"/>
</dbReference>
<evidence type="ECO:0000256" key="2">
    <source>
        <dbReference type="SAM" id="SignalP"/>
    </source>
</evidence>
<reference evidence="4" key="1">
    <citation type="journal article" date="2019" name="Int. J. Syst. Evol. Microbiol.">
        <title>The Global Catalogue of Microorganisms (GCM) 10K type strain sequencing project: providing services to taxonomists for standard genome sequencing and annotation.</title>
        <authorList>
            <consortium name="The Broad Institute Genomics Platform"/>
            <consortium name="The Broad Institute Genome Sequencing Center for Infectious Disease"/>
            <person name="Wu L."/>
            <person name="Ma J."/>
        </authorList>
    </citation>
    <scope>NUCLEOTIDE SEQUENCE [LARGE SCALE GENOMIC DNA]</scope>
    <source>
        <strain evidence="4">JCM 17804</strain>
    </source>
</reference>
<dbReference type="InterPro" id="IPR026289">
    <property type="entry name" value="SBP_TakP-like"/>
</dbReference>
<dbReference type="Gene3D" id="3.40.190.170">
    <property type="entry name" value="Bacterial extracellular solute-binding protein, family 7"/>
    <property type="match status" value="1"/>
</dbReference>
<dbReference type="RefSeq" id="WP_345539951.1">
    <property type="nucleotide sequence ID" value="NZ_BAABGJ010000073.1"/>
</dbReference>
<feature type="chain" id="PRO_5045942842" evidence="2">
    <location>
        <begin position="23"/>
        <end position="363"/>
    </location>
</feature>
<dbReference type="PANTHER" id="PTHR33376">
    <property type="match status" value="1"/>
</dbReference>
<comment type="caution">
    <text evidence="3">The sequence shown here is derived from an EMBL/GenBank/DDBJ whole genome shotgun (WGS) entry which is preliminary data.</text>
</comment>
<keyword evidence="1 2" id="KW-0732">Signal</keyword>
<evidence type="ECO:0000313" key="4">
    <source>
        <dbReference type="Proteomes" id="UP001500975"/>
    </source>
</evidence>
<accession>A0ABP8I492</accession>